<dbReference type="AlphaFoldDB" id="A0A3B1BGW5"/>
<dbReference type="EMBL" id="UOFX01000006">
    <property type="protein sequence ID" value="VAX05475.1"/>
    <property type="molecule type" value="Genomic_DNA"/>
</dbReference>
<reference evidence="1" key="1">
    <citation type="submission" date="2018-06" db="EMBL/GenBank/DDBJ databases">
        <authorList>
            <person name="Zhirakovskaya E."/>
        </authorList>
    </citation>
    <scope>NUCLEOTIDE SEQUENCE</scope>
</reference>
<evidence type="ECO:0000313" key="1">
    <source>
        <dbReference type="EMBL" id="VAX05475.1"/>
    </source>
</evidence>
<organism evidence="1">
    <name type="scientific">hydrothermal vent metagenome</name>
    <dbReference type="NCBI Taxonomy" id="652676"/>
    <lineage>
        <taxon>unclassified sequences</taxon>
        <taxon>metagenomes</taxon>
        <taxon>ecological metagenomes</taxon>
    </lineage>
</organism>
<protein>
    <submittedName>
        <fullName evidence="1">Uncharacterized protein</fullName>
    </submittedName>
</protein>
<proteinExistence type="predicted"/>
<sequence length="184" mass="21531">MINKYLPIYLAALLLSYSAIVSSNKEQQAYYVLMSELLNINNDRYQYKDRKGVSKNDSLRQFKELESTYIKFIEPDIGKNKFSEKRLKIVMFLSFYAFQRNSAAINEYLASDLFPIYSQNKIRFLNILNELPFLITANCNRLNAHFGFEGNNAEKKQSFITNNEHIINSVLTNKFSDICLNEFK</sequence>
<gene>
    <name evidence="1" type="ORF">MNBD_GAMMA26-1574</name>
</gene>
<name>A0A3B1BGW5_9ZZZZ</name>
<accession>A0A3B1BGW5</accession>